<evidence type="ECO:0000313" key="3">
    <source>
        <dbReference type="Proteomes" id="UP000789845"/>
    </source>
</evidence>
<dbReference type="InterPro" id="IPR036061">
    <property type="entry name" value="CheW-like_dom_sf"/>
</dbReference>
<protein>
    <submittedName>
        <fullName evidence="2">Chemotaxis protein CheW</fullName>
    </submittedName>
</protein>
<dbReference type="RefSeq" id="WP_230497981.1">
    <property type="nucleotide sequence ID" value="NZ_CAKJTG010000023.1"/>
</dbReference>
<dbReference type="SMART" id="SM00260">
    <property type="entry name" value="CheW"/>
    <property type="match status" value="1"/>
</dbReference>
<evidence type="ECO:0000259" key="1">
    <source>
        <dbReference type="PROSITE" id="PS50851"/>
    </source>
</evidence>
<dbReference type="AlphaFoldDB" id="A0A9C7GC76"/>
<name>A0A9C7GC76_9BACI</name>
<dbReference type="Gene3D" id="2.30.30.40">
    <property type="entry name" value="SH3 Domains"/>
    <property type="match status" value="1"/>
</dbReference>
<dbReference type="InterPro" id="IPR039315">
    <property type="entry name" value="CheW"/>
</dbReference>
<dbReference type="InterPro" id="IPR002545">
    <property type="entry name" value="CheW-lke_dom"/>
</dbReference>
<dbReference type="GO" id="GO:0006935">
    <property type="term" value="P:chemotaxis"/>
    <property type="evidence" value="ECO:0007669"/>
    <property type="project" value="InterPro"/>
</dbReference>
<evidence type="ECO:0000313" key="2">
    <source>
        <dbReference type="EMBL" id="CAG9609744.1"/>
    </source>
</evidence>
<feature type="domain" description="CheW-like" evidence="1">
    <location>
        <begin position="3"/>
        <end position="141"/>
    </location>
</feature>
<dbReference type="GO" id="GO:0005829">
    <property type="term" value="C:cytosol"/>
    <property type="evidence" value="ECO:0007669"/>
    <property type="project" value="TreeGrafter"/>
</dbReference>
<accession>A0A9C7GC76</accession>
<gene>
    <name evidence="2" type="primary">cheW_2</name>
    <name evidence="2" type="ORF">NEOCIP111885_03487</name>
</gene>
<organism evidence="2 3">
    <name type="scientific">Pseudoneobacillus rhizosphaerae</name>
    <dbReference type="NCBI Taxonomy" id="2880968"/>
    <lineage>
        <taxon>Bacteria</taxon>
        <taxon>Bacillati</taxon>
        <taxon>Bacillota</taxon>
        <taxon>Bacilli</taxon>
        <taxon>Bacillales</taxon>
        <taxon>Bacillaceae</taxon>
        <taxon>Pseudoneobacillus</taxon>
    </lineage>
</organism>
<sequence length="141" mass="15749">MENKKIVAFKLGEEEFGLDIDHVHSIERISQITRVPNAPAYIKGVMNLRGQITPIIDLQNILSKNQVAKTGRARILIANYNEMNLGFMVDQTSDVMDVGQDEIVSPSSNGLNFDYLNGIAQIGSRIIMLLNLDELMKFANN</sequence>
<reference evidence="2" key="1">
    <citation type="submission" date="2021-10" db="EMBL/GenBank/DDBJ databases">
        <authorList>
            <person name="Criscuolo A."/>
        </authorList>
    </citation>
    <scope>NUCLEOTIDE SEQUENCE</scope>
    <source>
        <strain evidence="2">CIP111885</strain>
    </source>
</reference>
<proteinExistence type="predicted"/>
<dbReference type="EMBL" id="CAKJTG010000023">
    <property type="protein sequence ID" value="CAG9609744.1"/>
    <property type="molecule type" value="Genomic_DNA"/>
</dbReference>
<dbReference type="PROSITE" id="PS50851">
    <property type="entry name" value="CHEW"/>
    <property type="match status" value="1"/>
</dbReference>
<dbReference type="Pfam" id="PF01584">
    <property type="entry name" value="CheW"/>
    <property type="match status" value="1"/>
</dbReference>
<comment type="caution">
    <text evidence="2">The sequence shown here is derived from an EMBL/GenBank/DDBJ whole genome shotgun (WGS) entry which is preliminary data.</text>
</comment>
<dbReference type="GO" id="GO:0007165">
    <property type="term" value="P:signal transduction"/>
    <property type="evidence" value="ECO:0007669"/>
    <property type="project" value="InterPro"/>
</dbReference>
<dbReference type="SUPFAM" id="SSF50341">
    <property type="entry name" value="CheW-like"/>
    <property type="match status" value="1"/>
</dbReference>
<dbReference type="PANTHER" id="PTHR22617:SF23">
    <property type="entry name" value="CHEMOTAXIS PROTEIN CHEW"/>
    <property type="match status" value="1"/>
</dbReference>
<dbReference type="Proteomes" id="UP000789845">
    <property type="component" value="Unassembled WGS sequence"/>
</dbReference>
<dbReference type="PANTHER" id="PTHR22617">
    <property type="entry name" value="CHEMOTAXIS SENSOR HISTIDINE KINASE-RELATED"/>
    <property type="match status" value="1"/>
</dbReference>
<keyword evidence="3" id="KW-1185">Reference proteome</keyword>
<dbReference type="Gene3D" id="2.40.50.180">
    <property type="entry name" value="CheA-289, Domain 4"/>
    <property type="match status" value="1"/>
</dbReference>